<comment type="caution">
    <text evidence="7">The sequence shown here is derived from an EMBL/GenBank/DDBJ whole genome shotgun (WGS) entry which is preliminary data.</text>
</comment>
<comment type="similarity">
    <text evidence="2">Belongs to the cytochrome c oxidase VIIa family.</text>
</comment>
<evidence type="ECO:0000256" key="5">
    <source>
        <dbReference type="ARBA" id="ARBA00023136"/>
    </source>
</evidence>
<dbReference type="GO" id="GO:0045277">
    <property type="term" value="C:respiratory chain complex IV"/>
    <property type="evidence" value="ECO:0007669"/>
    <property type="project" value="InterPro"/>
</dbReference>
<dbReference type="Gene3D" id="4.10.91.10">
    <property type="entry name" value="Cytochrome c oxidase, subunit VIIa"/>
    <property type="match status" value="1"/>
</dbReference>
<evidence type="ECO:0000256" key="3">
    <source>
        <dbReference type="ARBA" id="ARBA00022792"/>
    </source>
</evidence>
<keyword evidence="4" id="KW-0496">Mitochondrion</keyword>
<organism evidence="7 8">
    <name type="scientific">Dimorphilus gyrociliatus</name>
    <dbReference type="NCBI Taxonomy" id="2664684"/>
    <lineage>
        <taxon>Eukaryota</taxon>
        <taxon>Metazoa</taxon>
        <taxon>Spiralia</taxon>
        <taxon>Lophotrochozoa</taxon>
        <taxon>Annelida</taxon>
        <taxon>Polychaeta</taxon>
        <taxon>Polychaeta incertae sedis</taxon>
        <taxon>Dinophilidae</taxon>
        <taxon>Dimorphilus</taxon>
    </lineage>
</organism>
<reference evidence="7 8" key="1">
    <citation type="submission" date="2020-08" db="EMBL/GenBank/DDBJ databases">
        <authorList>
            <person name="Hejnol A."/>
        </authorList>
    </citation>
    <scope>NUCLEOTIDE SEQUENCE [LARGE SCALE GENOMIC DNA]</scope>
</reference>
<evidence type="ECO:0000256" key="2">
    <source>
        <dbReference type="ARBA" id="ARBA00009331"/>
    </source>
</evidence>
<keyword evidence="5 6" id="KW-0472">Membrane</keyword>
<keyword evidence="3" id="KW-0999">Mitochondrion inner membrane</keyword>
<keyword evidence="6" id="KW-1133">Transmembrane helix</keyword>
<accession>A0A7I8VW83</accession>
<evidence type="ECO:0000256" key="4">
    <source>
        <dbReference type="ARBA" id="ARBA00023128"/>
    </source>
</evidence>
<dbReference type="GO" id="GO:0006123">
    <property type="term" value="P:mitochondrial electron transport, cytochrome c to oxygen"/>
    <property type="evidence" value="ECO:0007669"/>
    <property type="project" value="InterPro"/>
</dbReference>
<proteinExistence type="inferred from homology"/>
<evidence type="ECO:0000256" key="1">
    <source>
        <dbReference type="ARBA" id="ARBA00004273"/>
    </source>
</evidence>
<dbReference type="InterPro" id="IPR036539">
    <property type="entry name" value="Cyt_c_oxidase_su7a_sf"/>
</dbReference>
<dbReference type="Proteomes" id="UP000549394">
    <property type="component" value="Unassembled WGS sequence"/>
</dbReference>
<evidence type="ECO:0000313" key="7">
    <source>
        <dbReference type="EMBL" id="CAD5120592.1"/>
    </source>
</evidence>
<dbReference type="EMBL" id="CAJFCJ010000012">
    <property type="protein sequence ID" value="CAD5120592.1"/>
    <property type="molecule type" value="Genomic_DNA"/>
</dbReference>
<gene>
    <name evidence="7" type="ORF">DGYR_LOCUS8671</name>
</gene>
<protein>
    <submittedName>
        <fullName evidence="7">DgyrCDS9154</fullName>
    </submittedName>
</protein>
<dbReference type="GO" id="GO:0005743">
    <property type="term" value="C:mitochondrial inner membrane"/>
    <property type="evidence" value="ECO:0007669"/>
    <property type="project" value="UniProtKB-SubCell"/>
</dbReference>
<comment type="subcellular location">
    <subcellularLocation>
        <location evidence="1">Mitochondrion inner membrane</location>
    </subcellularLocation>
</comment>
<evidence type="ECO:0000256" key="6">
    <source>
        <dbReference type="SAM" id="Phobius"/>
    </source>
</evidence>
<feature type="transmembrane region" description="Helical" evidence="6">
    <location>
        <begin position="62"/>
        <end position="83"/>
    </location>
</feature>
<sequence length="93" mass="10143">MQTALRTFSTTIKRSGDLRQPIATAKGVVPSAPGYQRIQQLQTEWASSPGLVWQKRGGVDKLSYYAILIVSTVGVGYGILNLYKMTFPPAPAE</sequence>
<keyword evidence="6" id="KW-0812">Transmembrane</keyword>
<keyword evidence="8" id="KW-1185">Reference proteome</keyword>
<name>A0A7I8VW83_9ANNE</name>
<dbReference type="AlphaFoldDB" id="A0A7I8VW83"/>
<evidence type="ECO:0000313" key="8">
    <source>
        <dbReference type="Proteomes" id="UP000549394"/>
    </source>
</evidence>